<dbReference type="EMBL" id="MFJV01000001">
    <property type="protein sequence ID" value="OGG23643.1"/>
    <property type="molecule type" value="Genomic_DNA"/>
</dbReference>
<dbReference type="AlphaFoldDB" id="A0A1F6AGW1"/>
<reference evidence="2 3" key="1">
    <citation type="journal article" date="2016" name="Nat. Commun.">
        <title>Thousands of microbial genomes shed light on interconnected biogeochemical processes in an aquifer system.</title>
        <authorList>
            <person name="Anantharaman K."/>
            <person name="Brown C.T."/>
            <person name="Hug L.A."/>
            <person name="Sharon I."/>
            <person name="Castelle C.J."/>
            <person name="Probst A.J."/>
            <person name="Thomas B.C."/>
            <person name="Singh A."/>
            <person name="Wilkins M.J."/>
            <person name="Karaoz U."/>
            <person name="Brodie E.L."/>
            <person name="Williams K.H."/>
            <person name="Hubbard S.S."/>
            <person name="Banfield J.F."/>
        </authorList>
    </citation>
    <scope>NUCLEOTIDE SEQUENCE [LARGE SCALE GENOMIC DNA]</scope>
</reference>
<protein>
    <submittedName>
        <fullName evidence="2">Uncharacterized protein</fullName>
    </submittedName>
</protein>
<evidence type="ECO:0000313" key="2">
    <source>
        <dbReference type="EMBL" id="OGG23643.1"/>
    </source>
</evidence>
<comment type="caution">
    <text evidence="2">The sequence shown here is derived from an EMBL/GenBank/DDBJ whole genome shotgun (WGS) entry which is preliminary data.</text>
</comment>
<dbReference type="STRING" id="1798392.A3A79_00345"/>
<dbReference type="Proteomes" id="UP000178759">
    <property type="component" value="Unassembled WGS sequence"/>
</dbReference>
<proteinExistence type="predicted"/>
<evidence type="ECO:0000313" key="3">
    <source>
        <dbReference type="Proteomes" id="UP000178759"/>
    </source>
</evidence>
<sequence length="159" mass="17184">MNIVVIIIASIIVIAGALARPSKIEEQEPVLGETATVEETPTPTPQKDANLPTITPTPTLQPPEKDANLLWQYPNSSIITKSETALILESNGDVDAITDWYKEKIKAMGMNAKSFVVTKTNGNVLNKLVGDNGNIEIRVEISKSAGESTVRIVVTYHTS</sequence>
<gene>
    <name evidence="2" type="ORF">A3A79_00345</name>
</gene>
<accession>A0A1F6AGW1</accession>
<name>A0A1F6AGW1_9BACT</name>
<organism evidence="2 3">
    <name type="scientific">Candidatus Gottesmanbacteria bacterium RIFCSPLOWO2_01_FULL_43_11b</name>
    <dbReference type="NCBI Taxonomy" id="1798392"/>
    <lineage>
        <taxon>Bacteria</taxon>
        <taxon>Candidatus Gottesmaniibacteriota</taxon>
    </lineage>
</organism>
<evidence type="ECO:0000256" key="1">
    <source>
        <dbReference type="SAM" id="MobiDB-lite"/>
    </source>
</evidence>
<feature type="region of interest" description="Disordered" evidence="1">
    <location>
        <begin position="33"/>
        <end position="53"/>
    </location>
</feature>